<evidence type="ECO:0000313" key="2">
    <source>
        <dbReference type="EMBL" id="TNY22841.1"/>
    </source>
</evidence>
<keyword evidence="3" id="KW-1185">Reference proteome</keyword>
<organism evidence="2 3">
    <name type="scientific">Rhodotorula diobovata</name>
    <dbReference type="NCBI Taxonomy" id="5288"/>
    <lineage>
        <taxon>Eukaryota</taxon>
        <taxon>Fungi</taxon>
        <taxon>Dikarya</taxon>
        <taxon>Basidiomycota</taxon>
        <taxon>Pucciniomycotina</taxon>
        <taxon>Microbotryomycetes</taxon>
        <taxon>Sporidiobolales</taxon>
        <taxon>Sporidiobolaceae</taxon>
        <taxon>Rhodotorula</taxon>
    </lineage>
</organism>
<protein>
    <submittedName>
        <fullName evidence="2">Uncharacterized protein</fullName>
    </submittedName>
</protein>
<name>A0A5C5G4K5_9BASI</name>
<feature type="region of interest" description="Disordered" evidence="1">
    <location>
        <begin position="1"/>
        <end position="50"/>
    </location>
</feature>
<comment type="caution">
    <text evidence="2">The sequence shown here is derived from an EMBL/GenBank/DDBJ whole genome shotgun (WGS) entry which is preliminary data.</text>
</comment>
<feature type="compositionally biased region" description="Basic residues" evidence="1">
    <location>
        <begin position="203"/>
        <end position="216"/>
    </location>
</feature>
<reference evidence="2 3" key="1">
    <citation type="submission" date="2019-03" db="EMBL/GenBank/DDBJ databases">
        <title>Rhodosporidium diobovatum UCD-FST 08-225 genome sequencing, assembly, and annotation.</title>
        <authorList>
            <person name="Fakankun I.U."/>
            <person name="Fristensky B."/>
            <person name="Levin D.B."/>
        </authorList>
    </citation>
    <scope>NUCLEOTIDE SEQUENCE [LARGE SCALE GENOMIC DNA]</scope>
    <source>
        <strain evidence="2 3">UCD-FST 08-225</strain>
    </source>
</reference>
<dbReference type="AlphaFoldDB" id="A0A5C5G4K5"/>
<accession>A0A5C5G4K5</accession>
<evidence type="ECO:0000256" key="1">
    <source>
        <dbReference type="SAM" id="MobiDB-lite"/>
    </source>
</evidence>
<feature type="region of interest" description="Disordered" evidence="1">
    <location>
        <begin position="193"/>
        <end position="241"/>
    </location>
</feature>
<evidence type="ECO:0000313" key="3">
    <source>
        <dbReference type="Proteomes" id="UP000311382"/>
    </source>
</evidence>
<proteinExistence type="predicted"/>
<feature type="compositionally biased region" description="Polar residues" evidence="1">
    <location>
        <begin position="232"/>
        <end position="241"/>
    </location>
</feature>
<sequence>MSARRRPARKSAGIGLSYAEQPTSSSSEDAEDALSDSGREGGAGATKGKRKVVGTLNEVLTHQHLVHNGASCLSSAKQFVSEPELRIQLPLEVACAMDAVLDLAKLDPETATRDDLDAFDKVVVQFELDNATAKTRHFWAGGHQWSYGSPGWEKLLRGLKVEADRNAKLKKPVAIEPPVVVCHVVHAGVWARPPLTGPSSASAKKRKRTSKGKGKSRLVVADSEKDEVDQPGSESWGSDSS</sequence>
<gene>
    <name evidence="2" type="ORF">DMC30DRAFT_429680</name>
</gene>
<dbReference type="Proteomes" id="UP000311382">
    <property type="component" value="Unassembled WGS sequence"/>
</dbReference>
<dbReference type="EMBL" id="SOZI01000019">
    <property type="protein sequence ID" value="TNY22841.1"/>
    <property type="molecule type" value="Genomic_DNA"/>
</dbReference>